<organism evidence="3 4">
    <name type="scientific">Coccidioides immitis RMSCC 2394</name>
    <dbReference type="NCBI Taxonomy" id="404692"/>
    <lineage>
        <taxon>Eukaryota</taxon>
        <taxon>Fungi</taxon>
        <taxon>Dikarya</taxon>
        <taxon>Ascomycota</taxon>
        <taxon>Pezizomycotina</taxon>
        <taxon>Eurotiomycetes</taxon>
        <taxon>Eurotiomycetidae</taxon>
        <taxon>Onygenales</taxon>
        <taxon>Onygenaceae</taxon>
        <taxon>Coccidioides</taxon>
    </lineage>
</organism>
<feature type="region of interest" description="Disordered" evidence="1">
    <location>
        <begin position="74"/>
        <end position="104"/>
    </location>
</feature>
<sequence length="237" mass="24611">MARYLISFVFLGAFVDGLAIQPSGVPLNPQEEYRPKGLRSPAISDVFQQARPTSLSPSIFPRVVNVGLEARQDAGSAATTDTHMATSTPTPGGGGEPCTYTQDGNTLIIQSPGANTMCPPTVLGFALATNSEPPPSTSSTSSAMPSSTPESEMTAPPTTDSAAPMPTCPTAATNEKWPGCKLCPSGYNEKDCLSSGTQKLVEFFFAFVSDIATGFTGVCLGRAARTFVDDSLKTGAV</sequence>
<keyword evidence="2" id="KW-0732">Signal</keyword>
<gene>
    <name evidence="3" type="ORF">CIRG_08807</name>
</gene>
<name>A0A0J6YKG8_COCIT</name>
<protein>
    <submittedName>
        <fullName evidence="3">Uncharacterized protein</fullName>
    </submittedName>
</protein>
<evidence type="ECO:0000256" key="1">
    <source>
        <dbReference type="SAM" id="MobiDB-lite"/>
    </source>
</evidence>
<feature type="compositionally biased region" description="Low complexity" evidence="1">
    <location>
        <begin position="137"/>
        <end position="152"/>
    </location>
</feature>
<dbReference type="EMBL" id="DS028098">
    <property type="protein sequence ID" value="KMP09126.1"/>
    <property type="molecule type" value="Genomic_DNA"/>
</dbReference>
<dbReference type="AlphaFoldDB" id="A0A0J6YKG8"/>
<feature type="region of interest" description="Disordered" evidence="1">
    <location>
        <begin position="126"/>
        <end position="170"/>
    </location>
</feature>
<evidence type="ECO:0000313" key="4">
    <source>
        <dbReference type="Proteomes" id="UP000054565"/>
    </source>
</evidence>
<feature type="chain" id="PRO_5005285138" evidence="2">
    <location>
        <begin position="20"/>
        <end position="237"/>
    </location>
</feature>
<feature type="signal peptide" evidence="2">
    <location>
        <begin position="1"/>
        <end position="19"/>
    </location>
</feature>
<evidence type="ECO:0000256" key="2">
    <source>
        <dbReference type="SAM" id="SignalP"/>
    </source>
</evidence>
<proteinExistence type="predicted"/>
<dbReference type="OrthoDB" id="10372602at2759"/>
<reference evidence="4" key="1">
    <citation type="journal article" date="2010" name="Genome Res.">
        <title>Population genomic sequencing of Coccidioides fungi reveals recent hybridization and transposon control.</title>
        <authorList>
            <person name="Neafsey D.E."/>
            <person name="Barker B.M."/>
            <person name="Sharpton T.J."/>
            <person name="Stajich J.E."/>
            <person name="Park D.J."/>
            <person name="Whiston E."/>
            <person name="Hung C.-Y."/>
            <person name="McMahan C."/>
            <person name="White J."/>
            <person name="Sykes S."/>
            <person name="Heiman D."/>
            <person name="Young S."/>
            <person name="Zeng Q."/>
            <person name="Abouelleil A."/>
            <person name="Aftuck L."/>
            <person name="Bessette D."/>
            <person name="Brown A."/>
            <person name="FitzGerald M."/>
            <person name="Lui A."/>
            <person name="Macdonald J.P."/>
            <person name="Priest M."/>
            <person name="Orbach M.J."/>
            <person name="Galgiani J.N."/>
            <person name="Kirkland T.N."/>
            <person name="Cole G.T."/>
            <person name="Birren B.W."/>
            <person name="Henn M.R."/>
            <person name="Taylor J.W."/>
            <person name="Rounsley S.D."/>
        </authorList>
    </citation>
    <scope>NUCLEOTIDE SEQUENCE [LARGE SCALE GENOMIC DNA]</scope>
    <source>
        <strain evidence="4">RMSCC 2394</strain>
    </source>
</reference>
<accession>A0A0J6YKG8</accession>
<evidence type="ECO:0000313" key="3">
    <source>
        <dbReference type="EMBL" id="KMP09126.1"/>
    </source>
</evidence>
<dbReference type="Proteomes" id="UP000054565">
    <property type="component" value="Unassembled WGS sequence"/>
</dbReference>